<feature type="domain" description="Histidine kinase" evidence="6">
    <location>
        <begin position="28"/>
        <end position="249"/>
    </location>
</feature>
<dbReference type="EC" id="2.7.13.3" evidence="2"/>
<dbReference type="EMBL" id="CP053418">
    <property type="protein sequence ID" value="QJW85324.1"/>
    <property type="molecule type" value="Genomic_DNA"/>
</dbReference>
<proteinExistence type="predicted"/>
<evidence type="ECO:0000313" key="8">
    <source>
        <dbReference type="Proteomes" id="UP000500826"/>
    </source>
</evidence>
<sequence>MRERTAELAVARDEAEKANRAKSTFPATMSHEIRTPMTGLLGLMELLDLSHLDNEQRSTLRVARESGEALKAIIDGILDFSKIEANSLELDPAPASLRALVAGIGRLHAPVASSKNVLLTTFVDPTIGDPLRFDALRLGQILNNFVGNAIKFTEQGTITVAAELVQRAGGKELLRVWVRDTGVGIEPDRVDRLFQPFAQAHANTSSRYGGTGLGLFIARRLAELMQGKVELTSRPGMGTTITLTVAFDVCEEGSTPERFSEATRERLNDLVAARPPAPTVEQAEAEGTLLLVVDDHPINRMVLMRQVSIPGYAAESAPDGVHALKAGRAAASRR</sequence>
<dbReference type="InterPro" id="IPR005467">
    <property type="entry name" value="His_kinase_dom"/>
</dbReference>
<gene>
    <name evidence="7" type="ORF">HK414_23895</name>
</gene>
<dbReference type="InterPro" id="IPR036097">
    <property type="entry name" value="HisK_dim/P_sf"/>
</dbReference>
<dbReference type="InterPro" id="IPR003594">
    <property type="entry name" value="HATPase_dom"/>
</dbReference>
<comment type="catalytic activity">
    <reaction evidence="1">
        <text>ATP + protein L-histidine = ADP + protein N-phospho-L-histidine.</text>
        <dbReference type="EC" id="2.7.13.3"/>
    </reaction>
</comment>
<evidence type="ECO:0000256" key="1">
    <source>
        <dbReference type="ARBA" id="ARBA00000085"/>
    </source>
</evidence>
<dbReference type="Proteomes" id="UP000500826">
    <property type="component" value="Chromosome"/>
</dbReference>
<dbReference type="SUPFAM" id="SSF52172">
    <property type="entry name" value="CheY-like"/>
    <property type="match status" value="1"/>
</dbReference>
<name>A0ABX6P764_9BURK</name>
<dbReference type="PANTHER" id="PTHR43047:SF78">
    <property type="entry name" value="SENSORY_REGULATORY PROTEIN RPFC"/>
    <property type="match status" value="1"/>
</dbReference>
<protein>
    <recommendedName>
        <fullName evidence="2">histidine kinase</fullName>
        <ecNumber evidence="2">2.7.13.3</ecNumber>
    </recommendedName>
</protein>
<dbReference type="InterPro" id="IPR004358">
    <property type="entry name" value="Sig_transdc_His_kin-like_C"/>
</dbReference>
<keyword evidence="5" id="KW-0418">Kinase</keyword>
<dbReference type="CDD" id="cd16922">
    <property type="entry name" value="HATPase_EvgS-ArcB-TorS-like"/>
    <property type="match status" value="1"/>
</dbReference>
<evidence type="ECO:0000256" key="5">
    <source>
        <dbReference type="ARBA" id="ARBA00022777"/>
    </source>
</evidence>
<dbReference type="SMART" id="SM00388">
    <property type="entry name" value="HisKA"/>
    <property type="match status" value="1"/>
</dbReference>
<evidence type="ECO:0000259" key="6">
    <source>
        <dbReference type="PROSITE" id="PS50109"/>
    </source>
</evidence>
<dbReference type="PANTHER" id="PTHR43047">
    <property type="entry name" value="TWO-COMPONENT HISTIDINE PROTEIN KINASE"/>
    <property type="match status" value="1"/>
</dbReference>
<dbReference type="PRINTS" id="PR00344">
    <property type="entry name" value="BCTRLSENSOR"/>
</dbReference>
<evidence type="ECO:0000256" key="3">
    <source>
        <dbReference type="ARBA" id="ARBA00022553"/>
    </source>
</evidence>
<evidence type="ECO:0000256" key="2">
    <source>
        <dbReference type="ARBA" id="ARBA00012438"/>
    </source>
</evidence>
<dbReference type="SMART" id="SM00387">
    <property type="entry name" value="HATPase_c"/>
    <property type="match status" value="1"/>
</dbReference>
<organism evidence="7 8">
    <name type="scientific">Ramlibacter terrae</name>
    <dbReference type="NCBI Taxonomy" id="2732511"/>
    <lineage>
        <taxon>Bacteria</taxon>
        <taxon>Pseudomonadati</taxon>
        <taxon>Pseudomonadota</taxon>
        <taxon>Betaproteobacteria</taxon>
        <taxon>Burkholderiales</taxon>
        <taxon>Comamonadaceae</taxon>
        <taxon>Ramlibacter</taxon>
    </lineage>
</organism>
<dbReference type="Gene3D" id="1.10.287.130">
    <property type="match status" value="1"/>
</dbReference>
<dbReference type="InterPro" id="IPR036890">
    <property type="entry name" value="HATPase_C_sf"/>
</dbReference>
<dbReference type="Pfam" id="PF02518">
    <property type="entry name" value="HATPase_c"/>
    <property type="match status" value="1"/>
</dbReference>
<reference evidence="7 8" key="2">
    <citation type="submission" date="2020-05" db="EMBL/GenBank/DDBJ databases">
        <authorList>
            <person name="Khan S.A."/>
            <person name="Jeon C.O."/>
            <person name="Chun B.H."/>
        </authorList>
    </citation>
    <scope>NUCLEOTIDE SEQUENCE [LARGE SCALE GENOMIC DNA]</scope>
    <source>
        <strain evidence="7 8">H242</strain>
    </source>
</reference>
<keyword evidence="3" id="KW-0597">Phosphoprotein</keyword>
<reference evidence="7 8" key="1">
    <citation type="submission" date="2020-05" db="EMBL/GenBank/DDBJ databases">
        <title>Ramlibacter rhizophilus sp. nov., isolated from rhizosphere soil of national flower Mugunghwa from South Korea.</title>
        <authorList>
            <person name="Zheng-Fei Y."/>
            <person name="Huan T."/>
        </authorList>
    </citation>
    <scope>NUCLEOTIDE SEQUENCE [LARGE SCALE GENOMIC DNA]</scope>
    <source>
        <strain evidence="7 8">H242</strain>
    </source>
</reference>
<accession>A0ABX6P764</accession>
<evidence type="ECO:0000313" key="7">
    <source>
        <dbReference type="EMBL" id="QJW85324.1"/>
    </source>
</evidence>
<dbReference type="PROSITE" id="PS50109">
    <property type="entry name" value="HIS_KIN"/>
    <property type="match status" value="1"/>
</dbReference>
<dbReference type="Gene3D" id="3.40.50.2300">
    <property type="match status" value="1"/>
</dbReference>
<keyword evidence="4" id="KW-0808">Transferase</keyword>
<dbReference type="Gene3D" id="3.30.565.10">
    <property type="entry name" value="Histidine kinase-like ATPase, C-terminal domain"/>
    <property type="match status" value="1"/>
</dbReference>
<dbReference type="Pfam" id="PF00512">
    <property type="entry name" value="HisKA"/>
    <property type="match status" value="1"/>
</dbReference>
<dbReference type="SUPFAM" id="SSF55874">
    <property type="entry name" value="ATPase domain of HSP90 chaperone/DNA topoisomerase II/histidine kinase"/>
    <property type="match status" value="1"/>
</dbReference>
<keyword evidence="8" id="KW-1185">Reference proteome</keyword>
<dbReference type="SUPFAM" id="SSF47384">
    <property type="entry name" value="Homodimeric domain of signal transducing histidine kinase"/>
    <property type="match status" value="1"/>
</dbReference>
<dbReference type="InterPro" id="IPR003661">
    <property type="entry name" value="HisK_dim/P_dom"/>
</dbReference>
<evidence type="ECO:0000256" key="4">
    <source>
        <dbReference type="ARBA" id="ARBA00022679"/>
    </source>
</evidence>
<dbReference type="CDD" id="cd00082">
    <property type="entry name" value="HisKA"/>
    <property type="match status" value="1"/>
</dbReference>
<dbReference type="InterPro" id="IPR011006">
    <property type="entry name" value="CheY-like_superfamily"/>
</dbReference>